<keyword evidence="5" id="KW-1185">Reference proteome</keyword>
<sequence length="305" mass="34867">MLVSEMDYCRKQHEQSLLQIQALLEELQIGKINKDELYLCRTKETARDIEHQSDQMGRLQNDLADDDQLAELRRAYSIKLKPNNDMSVDGLDCTAPLSIAHNTVSTITPESGTRALHAVIDKGNEIVRSSDELDLLERAHIFDLRTRQRQRRRQRELLNPFDKPDTELMGTYRLTKALAEELVNELLPLMAPRRSGDISIENKICDANLNIVSVDAGHGGDSRDSFIWNAHPLEQHLGDLYINENETLWMLADSGYPLRPWMMTPIHHAASGSREEYYTYLHIREFTVTIPKLKSSLLSGSFLSI</sequence>
<protein>
    <recommendedName>
        <fullName evidence="3">DDE Tnp4 domain-containing protein</fullName>
    </recommendedName>
</protein>
<feature type="domain" description="DDE Tnp4" evidence="3">
    <location>
        <begin position="204"/>
        <end position="280"/>
    </location>
</feature>
<keyword evidence="2" id="KW-0479">Metal-binding</keyword>
<dbReference type="Proteomes" id="UP000299102">
    <property type="component" value="Unassembled WGS sequence"/>
</dbReference>
<evidence type="ECO:0000313" key="5">
    <source>
        <dbReference type="Proteomes" id="UP000299102"/>
    </source>
</evidence>
<name>A0A4C1UAF5_EUMVA</name>
<dbReference type="STRING" id="151549.A0A4C1UAF5"/>
<comment type="cofactor">
    <cofactor evidence="1">
        <name>a divalent metal cation</name>
        <dbReference type="ChEBI" id="CHEBI:60240"/>
    </cofactor>
</comment>
<dbReference type="OrthoDB" id="6509413at2759"/>
<organism evidence="4 5">
    <name type="scientific">Eumeta variegata</name>
    <name type="common">Bagworm moth</name>
    <name type="synonym">Eumeta japonica</name>
    <dbReference type="NCBI Taxonomy" id="151549"/>
    <lineage>
        <taxon>Eukaryota</taxon>
        <taxon>Metazoa</taxon>
        <taxon>Ecdysozoa</taxon>
        <taxon>Arthropoda</taxon>
        <taxon>Hexapoda</taxon>
        <taxon>Insecta</taxon>
        <taxon>Pterygota</taxon>
        <taxon>Neoptera</taxon>
        <taxon>Endopterygota</taxon>
        <taxon>Lepidoptera</taxon>
        <taxon>Glossata</taxon>
        <taxon>Ditrysia</taxon>
        <taxon>Tineoidea</taxon>
        <taxon>Psychidae</taxon>
        <taxon>Oiketicinae</taxon>
        <taxon>Eumeta</taxon>
    </lineage>
</organism>
<gene>
    <name evidence="4" type="ORF">EVAR_22220_1</name>
</gene>
<evidence type="ECO:0000256" key="2">
    <source>
        <dbReference type="ARBA" id="ARBA00022723"/>
    </source>
</evidence>
<evidence type="ECO:0000313" key="4">
    <source>
        <dbReference type="EMBL" id="GBP23362.1"/>
    </source>
</evidence>
<evidence type="ECO:0000259" key="3">
    <source>
        <dbReference type="Pfam" id="PF13359"/>
    </source>
</evidence>
<comment type="caution">
    <text evidence="4">The sequence shown here is derived from an EMBL/GenBank/DDBJ whole genome shotgun (WGS) entry which is preliminary data.</text>
</comment>
<dbReference type="InterPro" id="IPR027806">
    <property type="entry name" value="HARBI1_dom"/>
</dbReference>
<proteinExistence type="predicted"/>
<evidence type="ECO:0000256" key="1">
    <source>
        <dbReference type="ARBA" id="ARBA00001968"/>
    </source>
</evidence>
<dbReference type="AlphaFoldDB" id="A0A4C1UAF5"/>
<dbReference type="EMBL" id="BGZK01000150">
    <property type="protein sequence ID" value="GBP23362.1"/>
    <property type="molecule type" value="Genomic_DNA"/>
</dbReference>
<dbReference type="GO" id="GO:0046872">
    <property type="term" value="F:metal ion binding"/>
    <property type="evidence" value="ECO:0007669"/>
    <property type="project" value="UniProtKB-KW"/>
</dbReference>
<dbReference type="Pfam" id="PF13359">
    <property type="entry name" value="DDE_Tnp_4"/>
    <property type="match status" value="1"/>
</dbReference>
<reference evidence="4 5" key="1">
    <citation type="journal article" date="2019" name="Commun. Biol.">
        <title>The bagworm genome reveals a unique fibroin gene that provides high tensile strength.</title>
        <authorList>
            <person name="Kono N."/>
            <person name="Nakamura H."/>
            <person name="Ohtoshi R."/>
            <person name="Tomita M."/>
            <person name="Numata K."/>
            <person name="Arakawa K."/>
        </authorList>
    </citation>
    <scope>NUCLEOTIDE SEQUENCE [LARGE SCALE GENOMIC DNA]</scope>
</reference>
<accession>A0A4C1UAF5</accession>